<dbReference type="KEGG" id="dar:Daro_1149"/>
<dbReference type="InterPro" id="IPR052340">
    <property type="entry name" value="RNase_Y/CdgJ"/>
</dbReference>
<dbReference type="EMBL" id="CP000089">
    <property type="protein sequence ID" value="AAZ45905.1"/>
    <property type="molecule type" value="Genomic_DNA"/>
</dbReference>
<dbReference type="PROSITE" id="PS51833">
    <property type="entry name" value="HDOD"/>
    <property type="match status" value="1"/>
</dbReference>
<gene>
    <name evidence="2" type="ordered locus">Daro_1149</name>
</gene>
<dbReference type="OrthoDB" id="9797768at2"/>
<name>Q47GX6_DECAR</name>
<dbReference type="PANTHER" id="PTHR33525:SF3">
    <property type="entry name" value="RIBONUCLEASE Y"/>
    <property type="match status" value="1"/>
</dbReference>
<evidence type="ECO:0000313" key="2">
    <source>
        <dbReference type="EMBL" id="AAZ45905.1"/>
    </source>
</evidence>
<dbReference type="InterPro" id="IPR013976">
    <property type="entry name" value="HDOD"/>
</dbReference>
<sequence>MDVKAVFEKIAGDASRGEMVFPTHAEIDLLVRRKLDDPDCSTEQLGKLIAAEPILSAKVVAMANSVAYNPSVRGISDVRSAISRLGFNTLRTLVTALLVRQMQGMSKLPEHQALARRLWEHTAQVASLARVIARRVTRQDPEAAFFAGIVHEVGGFYLISRAAEFPELFQNNLEAWSDEGEALVGRAVLNTLGVPAAIRDALETLWDGYLAMPAESLGDTLLLADQLASIESPLLELSGMGCKGMAADINLQVDGDTLSAILLDSAEEVESLTSLLNS</sequence>
<dbReference type="Pfam" id="PF08668">
    <property type="entry name" value="HDOD"/>
    <property type="match status" value="1"/>
</dbReference>
<dbReference type="AlphaFoldDB" id="Q47GX6"/>
<dbReference type="eggNOG" id="COG1639">
    <property type="taxonomic scope" value="Bacteria"/>
</dbReference>
<dbReference type="STRING" id="159087.Daro_1149"/>
<dbReference type="SUPFAM" id="SSF109604">
    <property type="entry name" value="HD-domain/PDEase-like"/>
    <property type="match status" value="1"/>
</dbReference>
<dbReference type="PANTHER" id="PTHR33525">
    <property type="match status" value="1"/>
</dbReference>
<accession>Q47GX6</accession>
<proteinExistence type="predicted"/>
<dbReference type="HOGENOM" id="CLU_048246_1_1_4"/>
<organism evidence="2">
    <name type="scientific">Dechloromonas aromatica (strain RCB)</name>
    <dbReference type="NCBI Taxonomy" id="159087"/>
    <lineage>
        <taxon>Bacteria</taxon>
        <taxon>Pseudomonadati</taxon>
        <taxon>Pseudomonadota</taxon>
        <taxon>Betaproteobacteria</taxon>
        <taxon>Rhodocyclales</taxon>
        <taxon>Azonexaceae</taxon>
        <taxon>Dechloromonas</taxon>
    </lineage>
</organism>
<protein>
    <submittedName>
        <fullName evidence="2">Putative signal transduction protein</fullName>
    </submittedName>
</protein>
<dbReference type="Gene3D" id="1.10.3210.10">
    <property type="entry name" value="Hypothetical protein af1432"/>
    <property type="match status" value="1"/>
</dbReference>
<reference evidence="2" key="1">
    <citation type="submission" date="2005-08" db="EMBL/GenBank/DDBJ databases">
        <title>Complete sequence of Dechloromonas aromatica RCB.</title>
        <authorList>
            <person name="Salinero K.K."/>
            <person name="Copeland A."/>
            <person name="Lucas S."/>
            <person name="Lapidus A."/>
            <person name="Barry K."/>
            <person name="Detter J.C."/>
            <person name="Glavina T."/>
            <person name="Hammon N."/>
            <person name="Israni S."/>
            <person name="Pitluck S."/>
            <person name="Di Bartolo G."/>
            <person name="Trong S."/>
            <person name="Schmutz J."/>
            <person name="Larimer F."/>
            <person name="Land M."/>
            <person name="Ivanova N."/>
            <person name="Richardson P."/>
        </authorList>
    </citation>
    <scope>NUCLEOTIDE SEQUENCE</scope>
    <source>
        <strain evidence="2">RCB</strain>
    </source>
</reference>
<feature type="domain" description="HDOD" evidence="1">
    <location>
        <begin position="21"/>
        <end position="208"/>
    </location>
</feature>
<evidence type="ECO:0000259" key="1">
    <source>
        <dbReference type="PROSITE" id="PS51833"/>
    </source>
</evidence>